<keyword evidence="2" id="KW-0863">Zinc-finger</keyword>
<proteinExistence type="predicted"/>
<dbReference type="SMART" id="SM01328">
    <property type="entry name" value="zf-3CxxC"/>
    <property type="match status" value="1"/>
</dbReference>
<dbReference type="RefSeq" id="XP_022401144.1">
    <property type="nucleotide sequence ID" value="XM_022543516.1"/>
</dbReference>
<evidence type="ECO:0000313" key="5">
    <source>
        <dbReference type="EMBL" id="OJJ84446.1"/>
    </source>
</evidence>
<dbReference type="InterPro" id="IPR027377">
    <property type="entry name" value="ZAR1/RTP1-5-like_Znf-3CxxC"/>
</dbReference>
<evidence type="ECO:0000313" key="6">
    <source>
        <dbReference type="Proteomes" id="UP000184300"/>
    </source>
</evidence>
<evidence type="ECO:0000256" key="2">
    <source>
        <dbReference type="ARBA" id="ARBA00022771"/>
    </source>
</evidence>
<dbReference type="GeneID" id="34459777"/>
<accession>A0A1L9VKJ7</accession>
<keyword evidence="6" id="KW-1185">Reference proteome</keyword>
<keyword evidence="3" id="KW-0862">Zinc</keyword>
<dbReference type="VEuPathDB" id="FungiDB:ASPGLDRAFT_25883"/>
<dbReference type="AlphaFoldDB" id="A0A1L9VKJ7"/>
<dbReference type="OrthoDB" id="8121437at2759"/>
<sequence length="162" mass="18945">MSSQRRKPVVERWSLYPRLHDRVARLLKEEGLKFKFYNVDNDINDIDECDTNIMGRFKCHNRGCSSSGWSSKKIAITIRMYPGYKYNARVYHQRCKSCNNLSRPVLDESYAERVTYWIKKWNGVEVERPDISGESNSPHNSQLCEGCKAGHCNGFVDDWEID</sequence>
<feature type="domain" description="3CxxC-type" evidence="4">
    <location>
        <begin position="52"/>
        <end position="150"/>
    </location>
</feature>
<evidence type="ECO:0000256" key="1">
    <source>
        <dbReference type="ARBA" id="ARBA00022723"/>
    </source>
</evidence>
<dbReference type="EMBL" id="KV878897">
    <property type="protein sequence ID" value="OJJ84446.1"/>
    <property type="molecule type" value="Genomic_DNA"/>
</dbReference>
<evidence type="ECO:0000256" key="3">
    <source>
        <dbReference type="ARBA" id="ARBA00022833"/>
    </source>
</evidence>
<dbReference type="Pfam" id="PF13695">
    <property type="entry name" value="Zn_ribbon_3CxxC"/>
    <property type="match status" value="1"/>
</dbReference>
<protein>
    <recommendedName>
        <fullName evidence="4">3CxxC-type domain-containing protein</fullName>
    </recommendedName>
</protein>
<dbReference type="STRING" id="1160497.A0A1L9VKJ7"/>
<reference evidence="6" key="1">
    <citation type="journal article" date="2017" name="Genome Biol.">
        <title>Comparative genomics reveals high biological diversity and specific adaptations in the industrially and medically important fungal genus Aspergillus.</title>
        <authorList>
            <person name="de Vries R.P."/>
            <person name="Riley R."/>
            <person name="Wiebenga A."/>
            <person name="Aguilar-Osorio G."/>
            <person name="Amillis S."/>
            <person name="Uchima C.A."/>
            <person name="Anderluh G."/>
            <person name="Asadollahi M."/>
            <person name="Askin M."/>
            <person name="Barry K."/>
            <person name="Battaglia E."/>
            <person name="Bayram O."/>
            <person name="Benocci T."/>
            <person name="Braus-Stromeyer S.A."/>
            <person name="Caldana C."/>
            <person name="Canovas D."/>
            <person name="Cerqueira G.C."/>
            <person name="Chen F."/>
            <person name="Chen W."/>
            <person name="Choi C."/>
            <person name="Clum A."/>
            <person name="Dos Santos R.A."/>
            <person name="Damasio A.R."/>
            <person name="Diallinas G."/>
            <person name="Emri T."/>
            <person name="Fekete E."/>
            <person name="Flipphi M."/>
            <person name="Freyberg S."/>
            <person name="Gallo A."/>
            <person name="Gournas C."/>
            <person name="Habgood R."/>
            <person name="Hainaut M."/>
            <person name="Harispe M.L."/>
            <person name="Henrissat B."/>
            <person name="Hilden K.S."/>
            <person name="Hope R."/>
            <person name="Hossain A."/>
            <person name="Karabika E."/>
            <person name="Karaffa L."/>
            <person name="Karanyi Z."/>
            <person name="Krasevec N."/>
            <person name="Kuo A."/>
            <person name="Kusch H."/>
            <person name="LaButti K."/>
            <person name="Lagendijk E.L."/>
            <person name="Lapidus A."/>
            <person name="Levasseur A."/>
            <person name="Lindquist E."/>
            <person name="Lipzen A."/>
            <person name="Logrieco A.F."/>
            <person name="MacCabe A."/>
            <person name="Maekelae M.R."/>
            <person name="Malavazi I."/>
            <person name="Melin P."/>
            <person name="Meyer V."/>
            <person name="Mielnichuk N."/>
            <person name="Miskei M."/>
            <person name="Molnar A.P."/>
            <person name="Mule G."/>
            <person name="Ngan C.Y."/>
            <person name="Orejas M."/>
            <person name="Orosz E."/>
            <person name="Ouedraogo J.P."/>
            <person name="Overkamp K.M."/>
            <person name="Park H.-S."/>
            <person name="Perrone G."/>
            <person name="Piumi F."/>
            <person name="Punt P.J."/>
            <person name="Ram A.F."/>
            <person name="Ramon A."/>
            <person name="Rauscher S."/>
            <person name="Record E."/>
            <person name="Riano-Pachon D.M."/>
            <person name="Robert V."/>
            <person name="Roehrig J."/>
            <person name="Ruller R."/>
            <person name="Salamov A."/>
            <person name="Salih N.S."/>
            <person name="Samson R.A."/>
            <person name="Sandor E."/>
            <person name="Sanguinetti M."/>
            <person name="Schuetze T."/>
            <person name="Sepcic K."/>
            <person name="Shelest E."/>
            <person name="Sherlock G."/>
            <person name="Sophianopoulou V."/>
            <person name="Squina F.M."/>
            <person name="Sun H."/>
            <person name="Susca A."/>
            <person name="Todd R.B."/>
            <person name="Tsang A."/>
            <person name="Unkles S.E."/>
            <person name="van de Wiele N."/>
            <person name="van Rossen-Uffink D."/>
            <person name="Oliveira J.V."/>
            <person name="Vesth T.C."/>
            <person name="Visser J."/>
            <person name="Yu J.-H."/>
            <person name="Zhou M."/>
            <person name="Andersen M.R."/>
            <person name="Archer D.B."/>
            <person name="Baker S.E."/>
            <person name="Benoit I."/>
            <person name="Brakhage A.A."/>
            <person name="Braus G.H."/>
            <person name="Fischer R."/>
            <person name="Frisvad J.C."/>
            <person name="Goldman G.H."/>
            <person name="Houbraken J."/>
            <person name="Oakley B."/>
            <person name="Pocsi I."/>
            <person name="Scazzocchio C."/>
            <person name="Seiboth B."/>
            <person name="vanKuyk P.A."/>
            <person name="Wortman J."/>
            <person name="Dyer P.S."/>
            <person name="Grigoriev I.V."/>
        </authorList>
    </citation>
    <scope>NUCLEOTIDE SEQUENCE [LARGE SCALE GENOMIC DNA]</scope>
    <source>
        <strain evidence="6">CBS 516.65</strain>
    </source>
</reference>
<organism evidence="5 6">
    <name type="scientific">Aspergillus glaucus CBS 516.65</name>
    <dbReference type="NCBI Taxonomy" id="1160497"/>
    <lineage>
        <taxon>Eukaryota</taxon>
        <taxon>Fungi</taxon>
        <taxon>Dikarya</taxon>
        <taxon>Ascomycota</taxon>
        <taxon>Pezizomycotina</taxon>
        <taxon>Eurotiomycetes</taxon>
        <taxon>Eurotiomycetidae</taxon>
        <taxon>Eurotiales</taxon>
        <taxon>Aspergillaceae</taxon>
        <taxon>Aspergillus</taxon>
        <taxon>Aspergillus subgen. Aspergillus</taxon>
    </lineage>
</organism>
<dbReference type="Proteomes" id="UP000184300">
    <property type="component" value="Unassembled WGS sequence"/>
</dbReference>
<dbReference type="GO" id="GO:0008270">
    <property type="term" value="F:zinc ion binding"/>
    <property type="evidence" value="ECO:0007669"/>
    <property type="project" value="UniProtKB-KW"/>
</dbReference>
<keyword evidence="1" id="KW-0479">Metal-binding</keyword>
<evidence type="ECO:0000259" key="4">
    <source>
        <dbReference type="SMART" id="SM01328"/>
    </source>
</evidence>
<name>A0A1L9VKJ7_ASPGL</name>
<gene>
    <name evidence="5" type="ORF">ASPGLDRAFT_25883</name>
</gene>